<dbReference type="EMBL" id="DVOB01000058">
    <property type="protein sequence ID" value="HIU95581.1"/>
    <property type="molecule type" value="Genomic_DNA"/>
</dbReference>
<comment type="caution">
    <text evidence="1">The sequence shown here is derived from an EMBL/GenBank/DDBJ whole genome shotgun (WGS) entry which is preliminary data.</text>
</comment>
<gene>
    <name evidence="1" type="ORF">IAD25_02590</name>
</gene>
<reference evidence="1" key="1">
    <citation type="submission" date="2020-10" db="EMBL/GenBank/DDBJ databases">
        <authorList>
            <person name="Gilroy R."/>
        </authorList>
    </citation>
    <scope>NUCLEOTIDE SEQUENCE</scope>
    <source>
        <strain evidence="1">ChiSjej4B22-8349</strain>
    </source>
</reference>
<dbReference type="Proteomes" id="UP000824130">
    <property type="component" value="Unassembled WGS sequence"/>
</dbReference>
<dbReference type="InterPro" id="IPR029044">
    <property type="entry name" value="Nucleotide-diphossugar_trans"/>
</dbReference>
<dbReference type="SUPFAM" id="SSF53448">
    <property type="entry name" value="Nucleotide-diphospho-sugar transferases"/>
    <property type="match status" value="1"/>
</dbReference>
<proteinExistence type="predicted"/>
<organism evidence="1 2">
    <name type="scientific">Candidatus Allocopromorpha excrementipullorum</name>
    <dbReference type="NCBI Taxonomy" id="2840743"/>
    <lineage>
        <taxon>Bacteria</taxon>
        <taxon>Bacillati</taxon>
        <taxon>Bacillota</taxon>
        <taxon>Clostridia</taxon>
        <taxon>Eubacteriales</taxon>
        <taxon>Eubacteriaceae</taxon>
        <taxon>Eubacteriaceae incertae sedis</taxon>
        <taxon>Candidatus Allocopromorpha</taxon>
    </lineage>
</organism>
<sequence length="298" mass="34024">MAAGMGSRYGGLKQVDRITDAGEIILDFSLYDAMMAGFGRAVFVIKEEHRDLFRELVDDRAGRFMKIEYAYQKLDDIPEGVKTPEGREKPWGTGHAVLACRHLIKGPFAVINADDYYGPGGFAAVYDYLAGHEDGDMYDYCMVGYQLKNTVTENGHVARGVCEADEKGYLRKVTERTKIMRRDGAIAYTEDDGESWTELDENTIVSMNFWGFSHSMMKELENGLPEFFEKEVPKNPLKSEYYLPAAADRLIQEGKARVKILTSRDRWYGVTYKEDREDVKNALESMKDKGMYPEKLWK</sequence>
<protein>
    <submittedName>
        <fullName evidence="1">Nucleotidyltransferase</fullName>
    </submittedName>
</protein>
<name>A0A9D1N6L6_9FIRM</name>
<dbReference type="Gene3D" id="3.90.550.10">
    <property type="entry name" value="Spore Coat Polysaccharide Biosynthesis Protein SpsA, Chain A"/>
    <property type="match status" value="1"/>
</dbReference>
<reference evidence="1" key="2">
    <citation type="journal article" date="2021" name="PeerJ">
        <title>Extensive microbial diversity within the chicken gut microbiome revealed by metagenomics and culture.</title>
        <authorList>
            <person name="Gilroy R."/>
            <person name="Ravi A."/>
            <person name="Getino M."/>
            <person name="Pursley I."/>
            <person name="Horton D.L."/>
            <person name="Alikhan N.F."/>
            <person name="Baker D."/>
            <person name="Gharbi K."/>
            <person name="Hall N."/>
            <person name="Watson M."/>
            <person name="Adriaenssens E.M."/>
            <person name="Foster-Nyarko E."/>
            <person name="Jarju S."/>
            <person name="Secka A."/>
            <person name="Antonio M."/>
            <person name="Oren A."/>
            <person name="Chaudhuri R.R."/>
            <person name="La Ragione R."/>
            <person name="Hildebrand F."/>
            <person name="Pallen M.J."/>
        </authorList>
    </citation>
    <scope>NUCLEOTIDE SEQUENCE</scope>
    <source>
        <strain evidence="1">ChiSjej4B22-8349</strain>
    </source>
</reference>
<accession>A0A9D1N6L6</accession>
<dbReference type="AlphaFoldDB" id="A0A9D1N6L6"/>
<evidence type="ECO:0000313" key="1">
    <source>
        <dbReference type="EMBL" id="HIU95581.1"/>
    </source>
</evidence>
<evidence type="ECO:0000313" key="2">
    <source>
        <dbReference type="Proteomes" id="UP000824130"/>
    </source>
</evidence>